<dbReference type="RefSeq" id="XP_032803443.1">
    <property type="nucleotide sequence ID" value="XM_032947552.1"/>
</dbReference>
<dbReference type="RefSeq" id="XP_032803442.1">
    <property type="nucleotide sequence ID" value="XM_032947551.1"/>
</dbReference>
<feature type="compositionally biased region" description="Polar residues" evidence="3">
    <location>
        <begin position="96"/>
        <end position="105"/>
    </location>
</feature>
<feature type="region of interest" description="Disordered" evidence="3">
    <location>
        <begin position="281"/>
        <end position="443"/>
    </location>
</feature>
<dbReference type="GeneID" id="116939329"/>
<evidence type="ECO:0000256" key="3">
    <source>
        <dbReference type="SAM" id="MobiDB-lite"/>
    </source>
</evidence>
<feature type="compositionally biased region" description="Basic and acidic residues" evidence="3">
    <location>
        <begin position="59"/>
        <end position="68"/>
    </location>
</feature>
<dbReference type="KEGG" id="pmrn:116939329"/>
<feature type="compositionally biased region" description="Basic and acidic residues" evidence="3">
    <location>
        <begin position="347"/>
        <end position="381"/>
    </location>
</feature>
<evidence type="ECO:0000313" key="5">
    <source>
        <dbReference type="RefSeq" id="XP_032803441.1"/>
    </source>
</evidence>
<feature type="region of interest" description="Disordered" evidence="3">
    <location>
        <begin position="472"/>
        <end position="502"/>
    </location>
</feature>
<feature type="region of interest" description="Disordered" evidence="3">
    <location>
        <begin position="524"/>
        <end position="550"/>
    </location>
</feature>
<proteinExistence type="inferred from homology"/>
<dbReference type="GO" id="GO:0031116">
    <property type="term" value="P:positive regulation of microtubule polymerization"/>
    <property type="evidence" value="ECO:0007669"/>
    <property type="project" value="TreeGrafter"/>
</dbReference>
<dbReference type="GO" id="GO:0031122">
    <property type="term" value="P:cytoplasmic microtubule organization"/>
    <property type="evidence" value="ECO:0007669"/>
    <property type="project" value="TreeGrafter"/>
</dbReference>
<dbReference type="Proteomes" id="UP001318040">
    <property type="component" value="Chromosome 6"/>
</dbReference>
<feature type="compositionally biased region" description="Basic and acidic residues" evidence="3">
    <location>
        <begin position="319"/>
        <end position="330"/>
    </location>
</feature>
<dbReference type="GO" id="GO:0035371">
    <property type="term" value="C:microtubule plus-end"/>
    <property type="evidence" value="ECO:0007669"/>
    <property type="project" value="TreeGrafter"/>
</dbReference>
<evidence type="ECO:0000313" key="7">
    <source>
        <dbReference type="RefSeq" id="XP_032803443.1"/>
    </source>
</evidence>
<dbReference type="Pfam" id="PF15301">
    <property type="entry name" value="SLAIN"/>
    <property type="match status" value="1"/>
</dbReference>
<keyword evidence="4" id="KW-1185">Reference proteome</keyword>
<comment type="similarity">
    <text evidence="1">Belongs to the SLAIN motif-containing family.</text>
</comment>
<feature type="compositionally biased region" description="Polar residues" evidence="3">
    <location>
        <begin position="607"/>
        <end position="646"/>
    </location>
</feature>
<keyword evidence="2" id="KW-0175">Coiled coil</keyword>
<feature type="region of interest" description="Disordered" evidence="3">
    <location>
        <begin position="29"/>
        <end position="108"/>
    </location>
</feature>
<organism evidence="4 5">
    <name type="scientific">Petromyzon marinus</name>
    <name type="common">Sea lamprey</name>
    <dbReference type="NCBI Taxonomy" id="7757"/>
    <lineage>
        <taxon>Eukaryota</taxon>
        <taxon>Metazoa</taxon>
        <taxon>Chordata</taxon>
        <taxon>Craniata</taxon>
        <taxon>Vertebrata</taxon>
        <taxon>Cyclostomata</taxon>
        <taxon>Hyperoartia</taxon>
        <taxon>Petromyzontiformes</taxon>
        <taxon>Petromyzontidae</taxon>
        <taxon>Petromyzon</taxon>
    </lineage>
</organism>
<dbReference type="RefSeq" id="XP_032803441.1">
    <property type="nucleotide sequence ID" value="XM_032947550.1"/>
</dbReference>
<name>A0AAJ7SQ00_PETMA</name>
<feature type="compositionally biased region" description="Polar residues" evidence="3">
    <location>
        <begin position="538"/>
        <end position="550"/>
    </location>
</feature>
<feature type="compositionally biased region" description="Polar residues" evidence="3">
    <location>
        <begin position="281"/>
        <end position="301"/>
    </location>
</feature>
<evidence type="ECO:0000313" key="6">
    <source>
        <dbReference type="RefSeq" id="XP_032803442.1"/>
    </source>
</evidence>
<sequence>MGENGEISAEFAQEMARLRKLVSHLETQNAELRRRGSGAAAAPHSAGEAHAAAAGRHSAKSDKKRSDTDTAAPHRAGEAQTVGNQARCNGGVVPSGSPQAQSGAQNEDGVAAAAASAAADTLDDVVMLDLQRTDVVEEDTWLYTSPSRKPTRDGDALEWSRRVLDNPSPKMREATLALARRLEKATRRRSWHGDDFNIPKLPPDIGNNMLGRRGYGSTFTLASPELVAVADTFSNTIVSGEMVAPGTSKRMGRLGSLTDVESVARQQEEALRLECSTSSVFATRGSSPSRHGLVSPSSQEFPSGAPVSPHRSSSTPREPTSRGDPGREPARAPGLDVSSDWSRSTRAQREHVPCGTTHRDLARDPAPRERAPQDLIRRDRSMSPSLRHLRPPSLQTAARTPSPGRPIKATPLLSPPANGRSSEREGRSSVPKSRPSLMLGATSGYPGNLGAPLCPPGAAMLSAVDASHLKVRRSNSPGAGNIPSDASRSLRDRQARSPARNYATVVPRGRSVGRVNNVIAVAPAATGMGGPGARRSASPANNLTNGGSLGQTRLLSVSSQHNPVRDGQMLNRTYMRSDDRQGGRGASPHGTHQAAPVNTPPRHARSSHTTPTRAPQACATQSRPTQPGAVQTPNRGATGTRRSSSLPRYVGTELRVHKQSSQSPTAV</sequence>
<dbReference type="PANTHER" id="PTHR22406">
    <property type="entry name" value="NASCENT POLYPEPTIDE-ASSOCIATED COMPLEX SUBUNIT ALPHA, MUSCLE-SPECIFIC FORM"/>
    <property type="match status" value="1"/>
</dbReference>
<evidence type="ECO:0000256" key="2">
    <source>
        <dbReference type="ARBA" id="ARBA00023054"/>
    </source>
</evidence>
<feature type="region of interest" description="Disordered" evidence="3">
    <location>
        <begin position="577"/>
        <end position="667"/>
    </location>
</feature>
<dbReference type="PANTHER" id="PTHR22406:SF7">
    <property type="entry name" value="NASCENT POLYPEPTIDE-ASSOCIATED COMPLEX SUBUNIT ALPHA, MUSCLE-SPECIFIC FORM"/>
    <property type="match status" value="1"/>
</dbReference>
<feature type="compositionally biased region" description="Low complexity" evidence="3">
    <location>
        <begin position="308"/>
        <end position="318"/>
    </location>
</feature>
<dbReference type="AlphaFoldDB" id="A0AAJ7SQ00"/>
<gene>
    <name evidence="5 6 7" type="primary">LOC116939329</name>
</gene>
<accession>A0AAJ7SQ00</accession>
<feature type="compositionally biased region" description="Low complexity" evidence="3">
    <location>
        <begin position="37"/>
        <end position="56"/>
    </location>
</feature>
<evidence type="ECO:0000256" key="1">
    <source>
        <dbReference type="ARBA" id="ARBA00006652"/>
    </source>
</evidence>
<reference evidence="5 6" key="1">
    <citation type="submission" date="2025-04" db="UniProtKB">
        <authorList>
            <consortium name="RefSeq"/>
        </authorList>
    </citation>
    <scope>IDENTIFICATION</scope>
    <source>
        <tissue evidence="5 6">Sperm</tissue>
    </source>
</reference>
<protein>
    <submittedName>
        <fullName evidence="5 6">SLAIN motif-containing protein 2-like</fullName>
    </submittedName>
</protein>
<dbReference type="GO" id="GO:0007020">
    <property type="term" value="P:microtubule nucleation"/>
    <property type="evidence" value="ECO:0007669"/>
    <property type="project" value="TreeGrafter"/>
</dbReference>
<dbReference type="InterPro" id="IPR026179">
    <property type="entry name" value="Slain"/>
</dbReference>
<evidence type="ECO:0000313" key="4">
    <source>
        <dbReference type="Proteomes" id="UP001318040"/>
    </source>
</evidence>